<evidence type="ECO:0000313" key="2">
    <source>
        <dbReference type="EMBL" id="PZT47195.1"/>
    </source>
</evidence>
<organism evidence="2 3">
    <name type="scientific">Helicobacter valdiviensis</name>
    <dbReference type="NCBI Taxonomy" id="1458358"/>
    <lineage>
        <taxon>Bacteria</taxon>
        <taxon>Pseudomonadati</taxon>
        <taxon>Campylobacterota</taxon>
        <taxon>Epsilonproteobacteria</taxon>
        <taxon>Campylobacterales</taxon>
        <taxon>Helicobacteraceae</taxon>
        <taxon>Helicobacter</taxon>
    </lineage>
</organism>
<dbReference type="AlphaFoldDB" id="A0A2W6MRL3"/>
<keyword evidence="3" id="KW-1185">Reference proteome</keyword>
<comment type="caution">
    <text evidence="2">The sequence shown here is derived from an EMBL/GenBank/DDBJ whole genome shotgun (WGS) entry which is preliminary data.</text>
</comment>
<protein>
    <recommendedName>
        <fullName evidence="1">Fungal lipase-type domain-containing protein</fullName>
    </recommendedName>
</protein>
<sequence>MSKNIKTQEAKLDLITKFLDYANVADASYAMLQYVWENIEQDEKNNIYKADKLTLGDKIKQDIVVKNNKGKDAVKPKNTNTAYACAIQARFEQSKIIKKDSYCIPFVDTCFFYNEITLNNDISRVGLNDTLSKRTIEFVNRFRLLKHQPNTTSGFSATLFEDTKDNNQKIIVMRGTEFPSDFKGDVIGADKELTLGKVPYEQYLDMIQFYSECAKEFPNIKEDRGLIIVGHSLGGALAQVLTLSLVSANFSANVKEVYTFNSPGAKELRAYNLNQIYKIDEELKQKYLKTRI</sequence>
<dbReference type="Pfam" id="PF01764">
    <property type="entry name" value="Lipase_3"/>
    <property type="match status" value="1"/>
</dbReference>
<dbReference type="EMBL" id="NBIU01000066">
    <property type="protein sequence ID" value="PZT47195.1"/>
    <property type="molecule type" value="Genomic_DNA"/>
</dbReference>
<evidence type="ECO:0000313" key="3">
    <source>
        <dbReference type="Proteomes" id="UP000249746"/>
    </source>
</evidence>
<dbReference type="RefSeq" id="WP_181451045.1">
    <property type="nucleotide sequence ID" value="NZ_NBIU01000066.1"/>
</dbReference>
<feature type="domain" description="Fungal lipase-type" evidence="1">
    <location>
        <begin position="208"/>
        <end position="264"/>
    </location>
</feature>
<accession>A0A2W6MRL3</accession>
<proteinExistence type="predicted"/>
<dbReference type="Proteomes" id="UP000249746">
    <property type="component" value="Unassembled WGS sequence"/>
</dbReference>
<reference evidence="2 3" key="1">
    <citation type="submission" date="2017-03" db="EMBL/GenBank/DDBJ databases">
        <title>Genomic and clinical evidence uncovers the enterohepatic species Helicobacter valdiviensis as a potential human intestinal pathogen.</title>
        <authorList>
            <person name="Fresia P."/>
            <person name="Jara R."/>
            <person name="Sierra R."/>
            <person name="Ferres I."/>
            <person name="Greif G."/>
            <person name="Iraola G."/>
            <person name="Collado L."/>
        </authorList>
    </citation>
    <scope>NUCLEOTIDE SEQUENCE [LARGE SCALE GENOMIC DNA]</scope>
    <source>
        <strain evidence="2 3">WBE14</strain>
    </source>
</reference>
<dbReference type="SUPFAM" id="SSF53474">
    <property type="entry name" value="alpha/beta-Hydrolases"/>
    <property type="match status" value="1"/>
</dbReference>
<gene>
    <name evidence="2" type="ORF">B6S12_10370</name>
</gene>
<dbReference type="InterPro" id="IPR029058">
    <property type="entry name" value="AB_hydrolase_fold"/>
</dbReference>
<evidence type="ECO:0000259" key="1">
    <source>
        <dbReference type="Pfam" id="PF01764"/>
    </source>
</evidence>
<name>A0A2W6MRL3_9HELI</name>
<dbReference type="InterPro" id="IPR002921">
    <property type="entry name" value="Fungal_lipase-type"/>
</dbReference>
<dbReference type="GO" id="GO:0006629">
    <property type="term" value="P:lipid metabolic process"/>
    <property type="evidence" value="ECO:0007669"/>
    <property type="project" value="InterPro"/>
</dbReference>
<dbReference type="Gene3D" id="3.40.50.1820">
    <property type="entry name" value="alpha/beta hydrolase"/>
    <property type="match status" value="1"/>
</dbReference>